<comment type="caution">
    <text evidence="10">The sequence shown here is derived from an EMBL/GenBank/DDBJ whole genome shotgun (WGS) entry which is preliminary data.</text>
</comment>
<feature type="transmembrane region" description="Helical" evidence="8">
    <location>
        <begin position="96"/>
        <end position="115"/>
    </location>
</feature>
<feature type="domain" description="CN hydrolase" evidence="9">
    <location>
        <begin position="290"/>
        <end position="563"/>
    </location>
</feature>
<evidence type="ECO:0000256" key="6">
    <source>
        <dbReference type="ARBA" id="ARBA00023136"/>
    </source>
</evidence>
<keyword evidence="6 8" id="KW-0472">Membrane</keyword>
<dbReference type="PANTHER" id="PTHR38686:SF1">
    <property type="entry name" value="APOLIPOPROTEIN N-ACYLTRANSFERASE"/>
    <property type="match status" value="1"/>
</dbReference>
<dbReference type="EMBL" id="JAPMOS010000084">
    <property type="protein sequence ID" value="KAJ4456040.1"/>
    <property type="molecule type" value="Genomic_DNA"/>
</dbReference>
<keyword evidence="4 8" id="KW-0812">Transmembrane</keyword>
<dbReference type="Gene3D" id="3.60.110.10">
    <property type="entry name" value="Carbon-nitrogen hydrolase"/>
    <property type="match status" value="1"/>
</dbReference>
<keyword evidence="3" id="KW-0808">Transferase</keyword>
<gene>
    <name evidence="10" type="ORF">PAPYR_8886</name>
</gene>
<dbReference type="SUPFAM" id="SSF56317">
    <property type="entry name" value="Carbon-nitrogen hydrolase"/>
    <property type="match status" value="1"/>
</dbReference>
<evidence type="ECO:0000256" key="3">
    <source>
        <dbReference type="ARBA" id="ARBA00022679"/>
    </source>
</evidence>
<dbReference type="InterPro" id="IPR004563">
    <property type="entry name" value="Apolipo_AcylTrfase"/>
</dbReference>
<dbReference type="Pfam" id="PF00795">
    <property type="entry name" value="CN_hydrolase"/>
    <property type="match status" value="1"/>
</dbReference>
<keyword evidence="5 8" id="KW-1133">Transmembrane helix</keyword>
<dbReference type="InterPro" id="IPR003010">
    <property type="entry name" value="C-N_Hydrolase"/>
</dbReference>
<accession>A0ABQ8U9R5</accession>
<evidence type="ECO:0000256" key="4">
    <source>
        <dbReference type="ARBA" id="ARBA00022692"/>
    </source>
</evidence>
<sequence length="605" mass="66326">MGCLNHGAPRRQDGINYYWECQGVCHLMNTGIQLLLPIGAGIGSFFNFAYPSGVMTFLTLSATALIAIRGSWWTILFTCFSMVIGSTMTIMPYGQMPFGISVVLYAITFVFGTYIGPTISVKAVCGRENGAHPSVLFLFPCALVGFSHLGSLFLDLGQCGNIGLTAFRFRMLAEAIMPLLGVSGVTWIMSFAATVLAWTISRPSKQDKKLVKPFLRSALVLLVVLMCFAEGLEMRESGFSEDRRPTVRVASVLIDTRAHFSAAAHVQALEKLVKPNILYGGHYVSGPTNVSWGEIDHSQYYAQDRLDEAFEATRTAAATGARLILWSEEAADVFEMEDDADAIAAAWKDRPPARQPTLMTKDLLFRRASEFARAEHVSLLVAFTDYMVSRADPRVVLNITNKAAFFDPKGQLRVEFAKRHPVPFLENIISPGKAPFPVVSLPASDWLPPGYRHHFTPDLRVGICICYDIMYPGDVTSLGRQKPDLVISPSWDWKALSPTNSRQVSLRTTLENGFALARATSAGGVASFNPFGEQVALTDYFAYPHRPGLPVSPGAETLANAPLITVPRLFPFIYPALNFLCLGVTLVTLGLAYLRPDGMAGRKDI</sequence>
<proteinExistence type="predicted"/>
<dbReference type="InterPro" id="IPR036526">
    <property type="entry name" value="C-N_Hydrolase_sf"/>
</dbReference>
<keyword evidence="2" id="KW-1003">Cell membrane</keyword>
<feature type="transmembrane region" description="Helical" evidence="8">
    <location>
        <begin position="34"/>
        <end position="60"/>
    </location>
</feature>
<feature type="transmembrane region" description="Helical" evidence="8">
    <location>
        <begin position="72"/>
        <end position="90"/>
    </location>
</feature>
<keyword evidence="7" id="KW-0012">Acyltransferase</keyword>
<reference evidence="10" key="1">
    <citation type="journal article" date="2022" name="bioRxiv">
        <title>Genomics of Preaxostyla Flagellates Illuminates Evolutionary Transitions and the Path Towards Mitochondrial Loss.</title>
        <authorList>
            <person name="Novak L.V.F."/>
            <person name="Treitli S.C."/>
            <person name="Pyrih J."/>
            <person name="Halakuc P."/>
            <person name="Pipaliya S.V."/>
            <person name="Vacek V."/>
            <person name="Brzon O."/>
            <person name="Soukal P."/>
            <person name="Eme L."/>
            <person name="Dacks J.B."/>
            <person name="Karnkowska A."/>
            <person name="Elias M."/>
            <person name="Hampl V."/>
        </authorList>
    </citation>
    <scope>NUCLEOTIDE SEQUENCE</scope>
    <source>
        <strain evidence="10">RCP-MX</strain>
    </source>
</reference>
<evidence type="ECO:0000256" key="7">
    <source>
        <dbReference type="ARBA" id="ARBA00023315"/>
    </source>
</evidence>
<name>A0ABQ8U9R5_9EUKA</name>
<feature type="transmembrane region" description="Helical" evidence="8">
    <location>
        <begin position="135"/>
        <end position="156"/>
    </location>
</feature>
<evidence type="ECO:0000259" key="9">
    <source>
        <dbReference type="PROSITE" id="PS50263"/>
    </source>
</evidence>
<organism evidence="10 11">
    <name type="scientific">Paratrimastix pyriformis</name>
    <dbReference type="NCBI Taxonomy" id="342808"/>
    <lineage>
        <taxon>Eukaryota</taxon>
        <taxon>Metamonada</taxon>
        <taxon>Preaxostyla</taxon>
        <taxon>Paratrimastigidae</taxon>
        <taxon>Paratrimastix</taxon>
    </lineage>
</organism>
<protein>
    <recommendedName>
        <fullName evidence="9">CN hydrolase domain-containing protein</fullName>
    </recommendedName>
</protein>
<dbReference type="PROSITE" id="PS50263">
    <property type="entry name" value="CN_HYDROLASE"/>
    <property type="match status" value="1"/>
</dbReference>
<dbReference type="PANTHER" id="PTHR38686">
    <property type="entry name" value="APOLIPOPROTEIN N-ACYLTRANSFERASE"/>
    <property type="match status" value="1"/>
</dbReference>
<evidence type="ECO:0000256" key="8">
    <source>
        <dbReference type="SAM" id="Phobius"/>
    </source>
</evidence>
<evidence type="ECO:0000313" key="10">
    <source>
        <dbReference type="EMBL" id="KAJ4456040.1"/>
    </source>
</evidence>
<dbReference type="Proteomes" id="UP001141327">
    <property type="component" value="Unassembled WGS sequence"/>
</dbReference>
<keyword evidence="11" id="KW-1185">Reference proteome</keyword>
<feature type="transmembrane region" description="Helical" evidence="8">
    <location>
        <begin position="213"/>
        <end position="232"/>
    </location>
</feature>
<comment type="subcellular location">
    <subcellularLocation>
        <location evidence="1">Cell membrane</location>
        <topology evidence="1">Multi-pass membrane protein</topology>
    </subcellularLocation>
</comment>
<evidence type="ECO:0000313" key="11">
    <source>
        <dbReference type="Proteomes" id="UP001141327"/>
    </source>
</evidence>
<evidence type="ECO:0000256" key="5">
    <source>
        <dbReference type="ARBA" id="ARBA00022989"/>
    </source>
</evidence>
<evidence type="ECO:0000256" key="1">
    <source>
        <dbReference type="ARBA" id="ARBA00004651"/>
    </source>
</evidence>
<evidence type="ECO:0000256" key="2">
    <source>
        <dbReference type="ARBA" id="ARBA00022475"/>
    </source>
</evidence>
<feature type="transmembrane region" description="Helical" evidence="8">
    <location>
        <begin position="572"/>
        <end position="594"/>
    </location>
</feature>
<feature type="transmembrane region" description="Helical" evidence="8">
    <location>
        <begin position="176"/>
        <end position="201"/>
    </location>
</feature>